<dbReference type="Proteomes" id="UP000030302">
    <property type="component" value="Chromosome"/>
</dbReference>
<dbReference type="STRING" id="279058.LT85_3271"/>
<keyword evidence="2" id="KW-1185">Reference proteome</keyword>
<organism evidence="1 2">
    <name type="scientific">Collimonas arenae</name>
    <dbReference type="NCBI Taxonomy" id="279058"/>
    <lineage>
        <taxon>Bacteria</taxon>
        <taxon>Pseudomonadati</taxon>
        <taxon>Pseudomonadota</taxon>
        <taxon>Betaproteobacteria</taxon>
        <taxon>Burkholderiales</taxon>
        <taxon>Oxalobacteraceae</taxon>
        <taxon>Collimonas</taxon>
    </lineage>
</organism>
<sequence length="75" mass="8350">MSDTGLTQAVLTEAEKTGITLTQCKAGARLHLQQLRQLLRVERICQLRPGPARAGGRIGNPYRYRGVVSSNRRPY</sequence>
<gene>
    <name evidence="1" type="ORF">LT85_3271</name>
</gene>
<dbReference type="KEGG" id="care:LT85_3271"/>
<proteinExistence type="predicted"/>
<reference evidence="2" key="1">
    <citation type="journal article" date="2014" name="Soil Biol. Biochem.">
        <title>Structure and function of bacterial communities in ageing soils: Insights from the Mendocino ecological staircase.</title>
        <authorList>
            <person name="Uroz S."/>
            <person name="Tech J.J."/>
            <person name="Sawaya N.A."/>
            <person name="Frey-Klett P."/>
            <person name="Leveau J.H.J."/>
        </authorList>
    </citation>
    <scope>NUCLEOTIDE SEQUENCE [LARGE SCALE GENOMIC DNA]</scope>
    <source>
        <strain evidence="2">Cal35</strain>
    </source>
</reference>
<accession>A0A0A1FFI0</accession>
<dbReference type="AlphaFoldDB" id="A0A0A1FFI0"/>
<dbReference type="HOGENOM" id="CLU_2664754_0_0_4"/>
<name>A0A0A1FFI0_9BURK</name>
<evidence type="ECO:0000313" key="2">
    <source>
        <dbReference type="Proteomes" id="UP000030302"/>
    </source>
</evidence>
<dbReference type="EMBL" id="CP009962">
    <property type="protein sequence ID" value="AIY42429.1"/>
    <property type="molecule type" value="Genomic_DNA"/>
</dbReference>
<evidence type="ECO:0000313" key="1">
    <source>
        <dbReference type="EMBL" id="AIY42429.1"/>
    </source>
</evidence>
<protein>
    <submittedName>
        <fullName evidence="1">Uncharacterized protein</fullName>
    </submittedName>
</protein>